<keyword evidence="3 5" id="KW-0687">Ribonucleoprotein</keyword>
<dbReference type="Pfam" id="PF00466">
    <property type="entry name" value="Ribosomal_L10"/>
    <property type="match status" value="1"/>
</dbReference>
<evidence type="ECO:0000256" key="4">
    <source>
        <dbReference type="ARBA" id="ARBA00035202"/>
    </source>
</evidence>
<dbReference type="GO" id="GO:1990904">
    <property type="term" value="C:ribonucleoprotein complex"/>
    <property type="evidence" value="ECO:0007669"/>
    <property type="project" value="UniProtKB-KW"/>
</dbReference>
<comment type="subunit">
    <text evidence="5">Part of the ribosomal stalk of the 50S ribosomal subunit. The N-terminus interacts with L11 and the large rRNA to form the base of the stalk. The C-terminus forms an elongated spine to which L12 dimers bind in a sequential fashion forming a multimeric L10(L12)X complex.</text>
</comment>
<dbReference type="AlphaFoldDB" id="A0A948RR86"/>
<proteinExistence type="inferred from homology"/>
<keyword evidence="2 5" id="KW-0689">Ribosomal protein</keyword>
<dbReference type="Gene3D" id="6.10.250.290">
    <property type="match status" value="1"/>
</dbReference>
<dbReference type="GO" id="GO:0005840">
    <property type="term" value="C:ribosome"/>
    <property type="evidence" value="ECO:0007669"/>
    <property type="project" value="UniProtKB-KW"/>
</dbReference>
<dbReference type="Proteomes" id="UP000777784">
    <property type="component" value="Unassembled WGS sequence"/>
</dbReference>
<dbReference type="GO" id="GO:0070180">
    <property type="term" value="F:large ribosomal subunit rRNA binding"/>
    <property type="evidence" value="ECO:0007669"/>
    <property type="project" value="UniProtKB-UniRule"/>
</dbReference>
<keyword evidence="5" id="KW-0699">rRNA-binding</keyword>
<evidence type="ECO:0000256" key="2">
    <source>
        <dbReference type="ARBA" id="ARBA00022980"/>
    </source>
</evidence>
<dbReference type="CDD" id="cd05797">
    <property type="entry name" value="Ribosomal_L10"/>
    <property type="match status" value="1"/>
</dbReference>
<dbReference type="InterPro" id="IPR047865">
    <property type="entry name" value="Ribosomal_uL10_bac_type"/>
</dbReference>
<comment type="caution">
    <text evidence="6">The sequence shown here is derived from an EMBL/GenBank/DDBJ whole genome shotgun (WGS) entry which is preliminary data.</text>
</comment>
<dbReference type="PANTHER" id="PTHR11560">
    <property type="entry name" value="39S RIBOSOMAL PROTEIN L10, MITOCHONDRIAL"/>
    <property type="match status" value="1"/>
</dbReference>
<evidence type="ECO:0000256" key="3">
    <source>
        <dbReference type="ARBA" id="ARBA00023274"/>
    </source>
</evidence>
<protein>
    <recommendedName>
        <fullName evidence="4 5">Large ribosomal subunit protein uL10</fullName>
    </recommendedName>
</protein>
<dbReference type="GO" id="GO:0006412">
    <property type="term" value="P:translation"/>
    <property type="evidence" value="ECO:0007669"/>
    <property type="project" value="UniProtKB-UniRule"/>
</dbReference>
<dbReference type="NCBIfam" id="NF000955">
    <property type="entry name" value="PRK00099.1-1"/>
    <property type="match status" value="1"/>
</dbReference>
<dbReference type="InterPro" id="IPR022973">
    <property type="entry name" value="Ribosomal_uL10_bac"/>
</dbReference>
<evidence type="ECO:0000256" key="1">
    <source>
        <dbReference type="ARBA" id="ARBA00008889"/>
    </source>
</evidence>
<dbReference type="SUPFAM" id="SSF160369">
    <property type="entry name" value="Ribosomal protein L10-like"/>
    <property type="match status" value="1"/>
</dbReference>
<dbReference type="Gene3D" id="3.30.70.1730">
    <property type="match status" value="1"/>
</dbReference>
<gene>
    <name evidence="5 6" type="primary">rplJ</name>
    <name evidence="6" type="ORF">KJ970_01160</name>
</gene>
<evidence type="ECO:0000313" key="7">
    <source>
        <dbReference type="Proteomes" id="UP000777784"/>
    </source>
</evidence>
<sequence>MLKRADKEKKVDEIVAVLKSAKGVYLADYSGMDVATITELRQICRKAGIRFEVIKNTLGRFAAEKLEIHDLPAYFKGPNALATSETDEVAPARVLTDFAKEHKGPEVKVAFVEGKIFEAEEIKTLASLPPRDILLSNFLRAIQGTLTQFVSVLKAPLRDLANVLDQVAKSRNS</sequence>
<organism evidence="6 7">
    <name type="scientific">Eiseniibacteriota bacterium</name>
    <dbReference type="NCBI Taxonomy" id="2212470"/>
    <lineage>
        <taxon>Bacteria</taxon>
        <taxon>Candidatus Eiseniibacteriota</taxon>
    </lineage>
</organism>
<accession>A0A948RR86</accession>
<dbReference type="InterPro" id="IPR001790">
    <property type="entry name" value="Ribosomal_uL10"/>
</dbReference>
<evidence type="ECO:0000256" key="5">
    <source>
        <dbReference type="HAMAP-Rule" id="MF_00362"/>
    </source>
</evidence>
<keyword evidence="5" id="KW-0694">RNA-binding</keyword>
<comment type="similarity">
    <text evidence="1 5">Belongs to the universal ribosomal protein uL10 family.</text>
</comment>
<name>A0A948RR86_UNCEI</name>
<evidence type="ECO:0000313" key="6">
    <source>
        <dbReference type="EMBL" id="MBU2689510.1"/>
    </source>
</evidence>
<dbReference type="InterPro" id="IPR043141">
    <property type="entry name" value="Ribosomal_uL10-like_sf"/>
</dbReference>
<dbReference type="HAMAP" id="MF_00362">
    <property type="entry name" value="Ribosomal_uL10"/>
    <property type="match status" value="1"/>
</dbReference>
<dbReference type="EMBL" id="JAHJDP010000009">
    <property type="protein sequence ID" value="MBU2689510.1"/>
    <property type="molecule type" value="Genomic_DNA"/>
</dbReference>
<reference evidence="6" key="1">
    <citation type="submission" date="2021-05" db="EMBL/GenBank/DDBJ databases">
        <title>Energy efficiency and biological interactions define the core microbiome of deep oligotrophic groundwater.</title>
        <authorList>
            <person name="Mehrshad M."/>
            <person name="Lopez-Fernandez M."/>
            <person name="Bell E."/>
            <person name="Bernier-Latmani R."/>
            <person name="Bertilsson S."/>
            <person name="Dopson M."/>
        </authorList>
    </citation>
    <scope>NUCLEOTIDE SEQUENCE</scope>
    <source>
        <strain evidence="6">Modern_marine.mb.64</strain>
    </source>
</reference>
<comment type="function">
    <text evidence="5">Forms part of the ribosomal stalk, playing a central role in the interaction of the ribosome with GTP-bound translation factors.</text>
</comment>